<dbReference type="SUPFAM" id="SSF75169">
    <property type="entry name" value="DsrEFH-like"/>
    <property type="match status" value="1"/>
</dbReference>
<dbReference type="NCBIfam" id="TIGR03527">
    <property type="entry name" value="selenium_YedF"/>
    <property type="match status" value="1"/>
</dbReference>
<accession>A0ABS5JRE4</accession>
<dbReference type="Gene3D" id="3.40.1260.10">
    <property type="entry name" value="DsrEFH-like"/>
    <property type="match status" value="1"/>
</dbReference>
<dbReference type="EMBL" id="JAGUCO010000002">
    <property type="protein sequence ID" value="MBS2097461.1"/>
    <property type="molecule type" value="Genomic_DNA"/>
</dbReference>
<comment type="caution">
    <text evidence="1">The sequence shown here is derived from an EMBL/GenBank/DDBJ whole genome shotgun (WGS) entry which is preliminary data.</text>
</comment>
<gene>
    <name evidence="1" type="primary">yedF</name>
    <name evidence="1" type="ORF">KEM10_04160</name>
</gene>
<name>A0ABS5JRE4_9BACT</name>
<evidence type="ECO:0000313" key="1">
    <source>
        <dbReference type="EMBL" id="MBS2097461.1"/>
    </source>
</evidence>
<dbReference type="RefSeq" id="WP_212213899.1">
    <property type="nucleotide sequence ID" value="NZ_JAGUCO010000002.1"/>
</dbReference>
<protein>
    <submittedName>
        <fullName evidence="1">Sulfurtransferase-like selenium metabolism protein YedF</fullName>
    </submittedName>
</protein>
<evidence type="ECO:0000313" key="2">
    <source>
        <dbReference type="Proteomes" id="UP000708576"/>
    </source>
</evidence>
<organism evidence="1 2">
    <name type="scientific">Carboxylicivirga linearis</name>
    <dbReference type="NCBI Taxonomy" id="1628157"/>
    <lineage>
        <taxon>Bacteria</taxon>
        <taxon>Pseudomonadati</taxon>
        <taxon>Bacteroidota</taxon>
        <taxon>Bacteroidia</taxon>
        <taxon>Marinilabiliales</taxon>
        <taxon>Marinilabiliaceae</taxon>
        <taxon>Carboxylicivirga</taxon>
    </lineage>
</organism>
<dbReference type="Proteomes" id="UP000708576">
    <property type="component" value="Unassembled WGS sequence"/>
</dbReference>
<reference evidence="1 2" key="1">
    <citation type="journal article" date="2015" name="Int. J. Syst. Evol. Microbiol.">
        <title>Carboxylicivirga linearis sp. nov., isolated from a sea cucumber culture pond.</title>
        <authorList>
            <person name="Wang F.Q."/>
            <person name="Zhou Y.X."/>
            <person name="Lin X.Z."/>
            <person name="Chen G.J."/>
            <person name="Du Z.J."/>
        </authorList>
    </citation>
    <scope>NUCLEOTIDE SEQUENCE [LARGE SCALE GENOMIC DNA]</scope>
    <source>
        <strain evidence="1 2">FB218</strain>
    </source>
</reference>
<proteinExistence type="predicted"/>
<dbReference type="InterPro" id="IPR003787">
    <property type="entry name" value="Sulphur_relay_DsrE/F-like"/>
</dbReference>
<dbReference type="InterPro" id="IPR027396">
    <property type="entry name" value="DsrEFH-like"/>
</dbReference>
<sequence>MKPLCELLQITRYGMGDGDEELGIKLIANYLRLLDEDSRLPSFIALYNGGVKLLAQNSPVIEQMKKLEERGVKIIACGTCLNYYSIADNIQVGIKGTMMDIITLQTNADKVINL</sequence>
<keyword evidence="2" id="KW-1185">Reference proteome</keyword>
<dbReference type="Pfam" id="PF02635">
    <property type="entry name" value="DsrE"/>
    <property type="match status" value="1"/>
</dbReference>
<dbReference type="InterPro" id="IPR019870">
    <property type="entry name" value="Se_metab_YedF"/>
</dbReference>